<reference evidence="12" key="1">
    <citation type="journal article" date="2019" name="Int. J. Syst. Evol. Microbiol.">
        <title>The Global Catalogue of Microorganisms (GCM) 10K type strain sequencing project: providing services to taxonomists for standard genome sequencing and annotation.</title>
        <authorList>
            <consortium name="The Broad Institute Genomics Platform"/>
            <consortium name="The Broad Institute Genome Sequencing Center for Infectious Disease"/>
            <person name="Wu L."/>
            <person name="Ma J."/>
        </authorList>
    </citation>
    <scope>NUCLEOTIDE SEQUENCE [LARGE SCALE GENOMIC DNA]</scope>
    <source>
        <strain evidence="12">JCM 18401</strain>
    </source>
</reference>
<dbReference type="EMBL" id="BAABJZ010000107">
    <property type="protein sequence ID" value="GAA4903434.1"/>
    <property type="molecule type" value="Genomic_DNA"/>
</dbReference>
<evidence type="ECO:0000256" key="6">
    <source>
        <dbReference type="ARBA" id="ARBA00023004"/>
    </source>
</evidence>
<dbReference type="InterPro" id="IPR023170">
    <property type="entry name" value="HhH_base_excis_C"/>
</dbReference>
<evidence type="ECO:0000256" key="9">
    <source>
        <dbReference type="ARBA" id="ARBA00023295"/>
    </source>
</evidence>
<dbReference type="InterPro" id="IPR003265">
    <property type="entry name" value="HhH-GPD_domain"/>
</dbReference>
<keyword evidence="2" id="KW-0004">4Fe-4S</keyword>
<evidence type="ECO:0000313" key="11">
    <source>
        <dbReference type="EMBL" id="GAA4903434.1"/>
    </source>
</evidence>
<dbReference type="Gene3D" id="1.10.1670.10">
    <property type="entry name" value="Helix-hairpin-Helix base-excision DNA repair enzymes (C-terminal)"/>
    <property type="match status" value="1"/>
</dbReference>
<comment type="similarity">
    <text evidence="1">Belongs to the Nth/MutY family.</text>
</comment>
<keyword evidence="5" id="KW-0378">Hydrolase</keyword>
<dbReference type="InterPro" id="IPR000445">
    <property type="entry name" value="HhH_motif"/>
</dbReference>
<keyword evidence="8" id="KW-0234">DNA repair</keyword>
<proteinExistence type="inferred from homology"/>
<keyword evidence="3" id="KW-0479">Metal-binding</keyword>
<keyword evidence="9" id="KW-0326">Glycosidase</keyword>
<dbReference type="RefSeq" id="WP_345337496.1">
    <property type="nucleotide sequence ID" value="NZ_BAABJZ010000107.1"/>
</dbReference>
<dbReference type="PANTHER" id="PTHR10359">
    <property type="entry name" value="A/G-SPECIFIC ADENINE GLYCOSYLASE/ENDONUCLEASE III"/>
    <property type="match status" value="1"/>
</dbReference>
<evidence type="ECO:0000256" key="2">
    <source>
        <dbReference type="ARBA" id="ARBA00022485"/>
    </source>
</evidence>
<dbReference type="Pfam" id="PF00730">
    <property type="entry name" value="HhH-GPD"/>
    <property type="match status" value="1"/>
</dbReference>
<evidence type="ECO:0000259" key="10">
    <source>
        <dbReference type="SMART" id="SM00478"/>
    </source>
</evidence>
<evidence type="ECO:0000313" key="12">
    <source>
        <dbReference type="Proteomes" id="UP001499988"/>
    </source>
</evidence>
<feature type="domain" description="HhH-GPD" evidence="10">
    <location>
        <begin position="46"/>
        <end position="201"/>
    </location>
</feature>
<keyword evidence="12" id="KW-1185">Reference proteome</keyword>
<dbReference type="SUPFAM" id="SSF48150">
    <property type="entry name" value="DNA-glycosylase"/>
    <property type="match status" value="1"/>
</dbReference>
<dbReference type="InterPro" id="IPR011257">
    <property type="entry name" value="DNA_glycosylase"/>
</dbReference>
<evidence type="ECO:0000256" key="5">
    <source>
        <dbReference type="ARBA" id="ARBA00022801"/>
    </source>
</evidence>
<dbReference type="Gene3D" id="1.10.340.30">
    <property type="entry name" value="Hypothetical protein, domain 2"/>
    <property type="match status" value="1"/>
</dbReference>
<keyword evidence="11" id="KW-0540">Nuclease</keyword>
<keyword evidence="7" id="KW-0411">Iron-sulfur</keyword>
<keyword evidence="11" id="KW-0255">Endonuclease</keyword>
<dbReference type="GO" id="GO:0004519">
    <property type="term" value="F:endonuclease activity"/>
    <property type="evidence" value="ECO:0007669"/>
    <property type="project" value="UniProtKB-KW"/>
</dbReference>
<evidence type="ECO:0000256" key="1">
    <source>
        <dbReference type="ARBA" id="ARBA00008343"/>
    </source>
</evidence>
<protein>
    <submittedName>
        <fullName evidence="11">Endonuclease III domain-containing protein</fullName>
    </submittedName>
</protein>
<evidence type="ECO:0000256" key="4">
    <source>
        <dbReference type="ARBA" id="ARBA00022763"/>
    </source>
</evidence>
<gene>
    <name evidence="11" type="ORF">GCM10023333_42070</name>
</gene>
<sequence>MLNINPAYPSANALVEDVFRRLKAHFGCFEWWLNAPAYEVMLGAVLVQNTNWRNADKALINLAEHRDPAAIARLPLAALAALIRPSGYYNQKAAKLKALTRWYARYGYELARVQRVDLTVLRQELLAIKGIGPETADAILVYAIGKPSFVIDAYARRLFSRNGLTVPKDYHRFQALIEAAIPRDNAVYAYYHGLIVEHGQAYCRPTPRCDACPLRSTCLGPE</sequence>
<name>A0ABP9FIM4_9GAMM</name>
<organism evidence="11 12">
    <name type="scientific">Ferrimonas pelagia</name>
    <dbReference type="NCBI Taxonomy" id="1177826"/>
    <lineage>
        <taxon>Bacteria</taxon>
        <taxon>Pseudomonadati</taxon>
        <taxon>Pseudomonadota</taxon>
        <taxon>Gammaproteobacteria</taxon>
        <taxon>Alteromonadales</taxon>
        <taxon>Ferrimonadaceae</taxon>
        <taxon>Ferrimonas</taxon>
    </lineage>
</organism>
<dbReference type="CDD" id="cd00056">
    <property type="entry name" value="ENDO3c"/>
    <property type="match status" value="1"/>
</dbReference>
<evidence type="ECO:0000256" key="3">
    <source>
        <dbReference type="ARBA" id="ARBA00022723"/>
    </source>
</evidence>
<accession>A0ABP9FIM4</accession>
<dbReference type="SMART" id="SM00478">
    <property type="entry name" value="ENDO3c"/>
    <property type="match status" value="1"/>
</dbReference>
<comment type="caution">
    <text evidence="11">The sequence shown here is derived from an EMBL/GenBank/DDBJ whole genome shotgun (WGS) entry which is preliminary data.</text>
</comment>
<dbReference type="Pfam" id="PF00633">
    <property type="entry name" value="HHH"/>
    <property type="match status" value="1"/>
</dbReference>
<keyword evidence="6" id="KW-0408">Iron</keyword>
<dbReference type="Proteomes" id="UP001499988">
    <property type="component" value="Unassembled WGS sequence"/>
</dbReference>
<evidence type="ECO:0000256" key="8">
    <source>
        <dbReference type="ARBA" id="ARBA00023204"/>
    </source>
</evidence>
<keyword evidence="4" id="KW-0227">DNA damage</keyword>
<dbReference type="PIRSF" id="PIRSF001435">
    <property type="entry name" value="Nth"/>
    <property type="match status" value="1"/>
</dbReference>
<dbReference type="PANTHER" id="PTHR10359:SF19">
    <property type="entry name" value="DNA REPAIR GLYCOSYLASE MJ1434-RELATED"/>
    <property type="match status" value="1"/>
</dbReference>
<evidence type="ECO:0000256" key="7">
    <source>
        <dbReference type="ARBA" id="ARBA00023014"/>
    </source>
</evidence>